<dbReference type="SUPFAM" id="SSF52833">
    <property type="entry name" value="Thioredoxin-like"/>
    <property type="match status" value="1"/>
</dbReference>
<dbReference type="OrthoDB" id="9812811at2"/>
<keyword evidence="4" id="KW-0575">Peroxidase</keyword>
<dbReference type="GO" id="GO:0045454">
    <property type="term" value="P:cell redox homeostasis"/>
    <property type="evidence" value="ECO:0007669"/>
    <property type="project" value="TreeGrafter"/>
</dbReference>
<dbReference type="GO" id="GO:0005737">
    <property type="term" value="C:cytoplasm"/>
    <property type="evidence" value="ECO:0007669"/>
    <property type="project" value="TreeGrafter"/>
</dbReference>
<dbReference type="InterPro" id="IPR013766">
    <property type="entry name" value="Thioredoxin_domain"/>
</dbReference>
<comment type="subunit">
    <text evidence="2">Monomer.</text>
</comment>
<proteinExistence type="inferred from homology"/>
<dbReference type="PANTHER" id="PTHR42801">
    <property type="entry name" value="THIOREDOXIN-DEPENDENT PEROXIDE REDUCTASE"/>
    <property type="match status" value="1"/>
</dbReference>
<comment type="caution">
    <text evidence="15">The sequence shown here is derived from an EMBL/GenBank/DDBJ whole genome shotgun (WGS) entry which is preliminary data.</text>
</comment>
<feature type="domain" description="Thioredoxin" evidence="14">
    <location>
        <begin position="2"/>
        <end position="155"/>
    </location>
</feature>
<evidence type="ECO:0000313" key="16">
    <source>
        <dbReference type="Proteomes" id="UP000187408"/>
    </source>
</evidence>
<comment type="catalytic activity">
    <reaction evidence="12">
        <text>a hydroperoxide + [thioredoxin]-dithiol = an alcohol + [thioredoxin]-disulfide + H2O</text>
        <dbReference type="Rhea" id="RHEA:62620"/>
        <dbReference type="Rhea" id="RHEA-COMP:10698"/>
        <dbReference type="Rhea" id="RHEA-COMP:10700"/>
        <dbReference type="ChEBI" id="CHEBI:15377"/>
        <dbReference type="ChEBI" id="CHEBI:29950"/>
        <dbReference type="ChEBI" id="CHEBI:30879"/>
        <dbReference type="ChEBI" id="CHEBI:35924"/>
        <dbReference type="ChEBI" id="CHEBI:50058"/>
        <dbReference type="EC" id="1.11.1.24"/>
    </reaction>
</comment>
<evidence type="ECO:0000256" key="13">
    <source>
        <dbReference type="PIRSR" id="PIRSR000239-1"/>
    </source>
</evidence>
<organism evidence="15 16">
    <name type="scientific">Desulfurobacterium indicum</name>
    <dbReference type="NCBI Taxonomy" id="1914305"/>
    <lineage>
        <taxon>Bacteria</taxon>
        <taxon>Pseudomonadati</taxon>
        <taxon>Aquificota</taxon>
        <taxon>Aquificia</taxon>
        <taxon>Desulfurobacteriales</taxon>
        <taxon>Desulfurobacteriaceae</taxon>
        <taxon>Desulfurobacterium</taxon>
    </lineage>
</organism>
<keyword evidence="6" id="KW-0560">Oxidoreductase</keyword>
<dbReference type="GO" id="GO:0008379">
    <property type="term" value="F:thioredoxin peroxidase activity"/>
    <property type="evidence" value="ECO:0007669"/>
    <property type="project" value="TreeGrafter"/>
</dbReference>
<evidence type="ECO:0000256" key="9">
    <source>
        <dbReference type="ARBA" id="ARBA00032824"/>
    </source>
</evidence>
<evidence type="ECO:0000256" key="6">
    <source>
        <dbReference type="ARBA" id="ARBA00023002"/>
    </source>
</evidence>
<dbReference type="CDD" id="cd03017">
    <property type="entry name" value="PRX_BCP"/>
    <property type="match status" value="1"/>
</dbReference>
<dbReference type="InterPro" id="IPR050924">
    <property type="entry name" value="Peroxiredoxin_BCP/PrxQ"/>
</dbReference>
<keyword evidence="8" id="KW-0676">Redox-active center</keyword>
<evidence type="ECO:0000256" key="10">
    <source>
        <dbReference type="ARBA" id="ARBA00038489"/>
    </source>
</evidence>
<evidence type="ECO:0000256" key="11">
    <source>
        <dbReference type="ARBA" id="ARBA00042639"/>
    </source>
</evidence>
<dbReference type="InterPro" id="IPR000866">
    <property type="entry name" value="AhpC/TSA"/>
</dbReference>
<dbReference type="NCBIfam" id="NF006960">
    <property type="entry name" value="PRK09437.1"/>
    <property type="match status" value="1"/>
</dbReference>
<comment type="similarity">
    <text evidence="10">Belongs to the peroxiredoxin family. BCP/PrxQ subfamily.</text>
</comment>
<dbReference type="Proteomes" id="UP000187408">
    <property type="component" value="Unassembled WGS sequence"/>
</dbReference>
<evidence type="ECO:0000256" key="4">
    <source>
        <dbReference type="ARBA" id="ARBA00022559"/>
    </source>
</evidence>
<dbReference type="GO" id="GO:0034599">
    <property type="term" value="P:cellular response to oxidative stress"/>
    <property type="evidence" value="ECO:0007669"/>
    <property type="project" value="TreeGrafter"/>
</dbReference>
<dbReference type="AlphaFoldDB" id="A0A1R1MMG2"/>
<evidence type="ECO:0000256" key="2">
    <source>
        <dbReference type="ARBA" id="ARBA00011245"/>
    </source>
</evidence>
<evidence type="ECO:0000256" key="5">
    <source>
        <dbReference type="ARBA" id="ARBA00022862"/>
    </source>
</evidence>
<accession>A0A1R1MMG2</accession>
<dbReference type="PIRSF" id="PIRSF000239">
    <property type="entry name" value="AHPC"/>
    <property type="match status" value="1"/>
</dbReference>
<comment type="function">
    <text evidence="1">Thiol-specific peroxidase that catalyzes the reduction of hydrogen peroxide and organic hydroperoxides to water and alcohols, respectively. Plays a role in cell protection against oxidative stress by detoxifying peroxides and as sensor of hydrogen peroxide-mediated signaling events.</text>
</comment>
<evidence type="ECO:0000256" key="3">
    <source>
        <dbReference type="ARBA" id="ARBA00013017"/>
    </source>
</evidence>
<protein>
    <recommendedName>
        <fullName evidence="3">thioredoxin-dependent peroxiredoxin</fullName>
        <ecNumber evidence="3">1.11.1.24</ecNumber>
    </recommendedName>
    <alternativeName>
        <fullName evidence="9">Thioredoxin peroxidase</fullName>
    </alternativeName>
    <alternativeName>
        <fullName evidence="11">Thioredoxin-dependent peroxiredoxin Bcp</fullName>
    </alternativeName>
</protein>
<evidence type="ECO:0000256" key="8">
    <source>
        <dbReference type="ARBA" id="ARBA00023284"/>
    </source>
</evidence>
<dbReference type="PROSITE" id="PS51352">
    <property type="entry name" value="THIOREDOXIN_2"/>
    <property type="match status" value="1"/>
</dbReference>
<dbReference type="Gene3D" id="3.40.30.10">
    <property type="entry name" value="Glutaredoxin"/>
    <property type="match status" value="1"/>
</dbReference>
<evidence type="ECO:0000256" key="1">
    <source>
        <dbReference type="ARBA" id="ARBA00003330"/>
    </source>
</evidence>
<dbReference type="EC" id="1.11.1.24" evidence="3"/>
<evidence type="ECO:0000313" key="15">
    <source>
        <dbReference type="EMBL" id="OMH40939.1"/>
    </source>
</evidence>
<sequence>MVDIGKTALDFCLKNDEGKEVCLKDFKGKWIVLYFYPKDNTPGCTKEAEDFTEKLKEFEKLNAVVIGVSPDSVESHKKFKEKKNLKVTLLSDPEKEIIKAYDAWKLKKRFGKEYYGVVRTTYLIDPEGKVAHVWKNVRVKGHVDKVLETLKKLKEK</sequence>
<dbReference type="FunFam" id="3.40.30.10:FF:000007">
    <property type="entry name" value="Thioredoxin-dependent thiol peroxidase"/>
    <property type="match status" value="1"/>
</dbReference>
<keyword evidence="16" id="KW-1185">Reference proteome</keyword>
<dbReference type="PANTHER" id="PTHR42801:SF4">
    <property type="entry name" value="AHPC_TSA FAMILY PROTEIN"/>
    <property type="match status" value="1"/>
</dbReference>
<evidence type="ECO:0000259" key="14">
    <source>
        <dbReference type="PROSITE" id="PS51352"/>
    </source>
</evidence>
<dbReference type="STRING" id="1914305.BLW93_02530"/>
<dbReference type="RefSeq" id="WP_076712549.1">
    <property type="nucleotide sequence ID" value="NZ_MOEN01000006.1"/>
</dbReference>
<dbReference type="InterPro" id="IPR024706">
    <property type="entry name" value="Peroxiredoxin_AhpC-typ"/>
</dbReference>
<name>A0A1R1MMG2_9BACT</name>
<evidence type="ECO:0000256" key="7">
    <source>
        <dbReference type="ARBA" id="ARBA00023157"/>
    </source>
</evidence>
<keyword evidence="5" id="KW-0049">Antioxidant</keyword>
<dbReference type="EMBL" id="MOEN01000006">
    <property type="protein sequence ID" value="OMH40939.1"/>
    <property type="molecule type" value="Genomic_DNA"/>
</dbReference>
<gene>
    <name evidence="15" type="ORF">BLW93_02530</name>
</gene>
<keyword evidence="7" id="KW-1015">Disulfide bond</keyword>
<feature type="active site" description="Cysteine sulfenic acid (-SOH) intermediate; for peroxidase activity" evidence="13">
    <location>
        <position position="44"/>
    </location>
</feature>
<evidence type="ECO:0000256" key="12">
    <source>
        <dbReference type="ARBA" id="ARBA00049091"/>
    </source>
</evidence>
<dbReference type="Pfam" id="PF00578">
    <property type="entry name" value="AhpC-TSA"/>
    <property type="match status" value="1"/>
</dbReference>
<dbReference type="InterPro" id="IPR036249">
    <property type="entry name" value="Thioredoxin-like_sf"/>
</dbReference>
<reference evidence="15 16" key="1">
    <citation type="submission" date="2016-10" db="EMBL/GenBank/DDBJ databases">
        <title>Genome sequence of a sulfur-reducing bacterium Desulfurobacterium indicum K6013.</title>
        <authorList>
            <person name="Cao J."/>
            <person name="Shao Z."/>
            <person name="Alain K."/>
            <person name="Jebbar M."/>
        </authorList>
    </citation>
    <scope>NUCLEOTIDE SEQUENCE [LARGE SCALE GENOMIC DNA]</scope>
    <source>
        <strain evidence="15 16">K6013</strain>
    </source>
</reference>